<name>A0A9D4C8Y4_DREPO</name>
<comment type="caution">
    <text evidence="1">The sequence shown here is derived from an EMBL/GenBank/DDBJ whole genome shotgun (WGS) entry which is preliminary data.</text>
</comment>
<organism evidence="1 2">
    <name type="scientific">Dreissena polymorpha</name>
    <name type="common">Zebra mussel</name>
    <name type="synonym">Mytilus polymorpha</name>
    <dbReference type="NCBI Taxonomy" id="45954"/>
    <lineage>
        <taxon>Eukaryota</taxon>
        <taxon>Metazoa</taxon>
        <taxon>Spiralia</taxon>
        <taxon>Lophotrochozoa</taxon>
        <taxon>Mollusca</taxon>
        <taxon>Bivalvia</taxon>
        <taxon>Autobranchia</taxon>
        <taxon>Heteroconchia</taxon>
        <taxon>Euheterodonta</taxon>
        <taxon>Imparidentia</taxon>
        <taxon>Neoheterodontei</taxon>
        <taxon>Myida</taxon>
        <taxon>Dreissenoidea</taxon>
        <taxon>Dreissenidae</taxon>
        <taxon>Dreissena</taxon>
    </lineage>
</organism>
<dbReference type="EMBL" id="JAIWYP010000013">
    <property type="protein sequence ID" value="KAH3719317.1"/>
    <property type="molecule type" value="Genomic_DNA"/>
</dbReference>
<dbReference type="Proteomes" id="UP000828390">
    <property type="component" value="Unassembled WGS sequence"/>
</dbReference>
<reference evidence="1" key="2">
    <citation type="submission" date="2020-11" db="EMBL/GenBank/DDBJ databases">
        <authorList>
            <person name="McCartney M.A."/>
            <person name="Auch B."/>
            <person name="Kono T."/>
            <person name="Mallez S."/>
            <person name="Becker A."/>
            <person name="Gohl D.M."/>
            <person name="Silverstein K.A.T."/>
            <person name="Koren S."/>
            <person name="Bechman K.B."/>
            <person name="Herman A."/>
            <person name="Abrahante J.E."/>
            <person name="Garbe J."/>
        </authorList>
    </citation>
    <scope>NUCLEOTIDE SEQUENCE</scope>
    <source>
        <strain evidence="1">Duluth1</strain>
        <tissue evidence="1">Whole animal</tissue>
    </source>
</reference>
<gene>
    <name evidence="1" type="ORF">DPMN_062148</name>
</gene>
<accession>A0A9D4C8Y4</accession>
<evidence type="ECO:0000313" key="2">
    <source>
        <dbReference type="Proteomes" id="UP000828390"/>
    </source>
</evidence>
<reference evidence="1" key="1">
    <citation type="journal article" date="2019" name="bioRxiv">
        <title>The Genome of the Zebra Mussel, Dreissena polymorpha: A Resource for Invasive Species Research.</title>
        <authorList>
            <person name="McCartney M.A."/>
            <person name="Auch B."/>
            <person name="Kono T."/>
            <person name="Mallez S."/>
            <person name="Zhang Y."/>
            <person name="Obille A."/>
            <person name="Becker A."/>
            <person name="Abrahante J.E."/>
            <person name="Garbe J."/>
            <person name="Badalamenti J.P."/>
            <person name="Herman A."/>
            <person name="Mangelson H."/>
            <person name="Liachko I."/>
            <person name="Sullivan S."/>
            <person name="Sone E.D."/>
            <person name="Koren S."/>
            <person name="Silverstein K.A.T."/>
            <person name="Beckman K.B."/>
            <person name="Gohl D.M."/>
        </authorList>
    </citation>
    <scope>NUCLEOTIDE SEQUENCE</scope>
    <source>
        <strain evidence="1">Duluth1</strain>
        <tissue evidence="1">Whole animal</tissue>
    </source>
</reference>
<proteinExistence type="predicted"/>
<protein>
    <submittedName>
        <fullName evidence="1">Uncharacterized protein</fullName>
    </submittedName>
</protein>
<dbReference type="AlphaFoldDB" id="A0A9D4C8Y4"/>
<sequence>MGTPWPKFSVKNIPLIFKNLGRHGYGVRLATGRSRFRSPLWECSFDLPQTQVEVTYPG</sequence>
<evidence type="ECO:0000313" key="1">
    <source>
        <dbReference type="EMBL" id="KAH3719317.1"/>
    </source>
</evidence>
<keyword evidence="2" id="KW-1185">Reference proteome</keyword>